<keyword evidence="2" id="KW-1185">Reference proteome</keyword>
<evidence type="ECO:0000313" key="2">
    <source>
        <dbReference type="Proteomes" id="UP001177003"/>
    </source>
</evidence>
<organism evidence="1 2">
    <name type="scientific">Lactuca saligna</name>
    <name type="common">Willowleaf lettuce</name>
    <dbReference type="NCBI Taxonomy" id="75948"/>
    <lineage>
        <taxon>Eukaryota</taxon>
        <taxon>Viridiplantae</taxon>
        <taxon>Streptophyta</taxon>
        <taxon>Embryophyta</taxon>
        <taxon>Tracheophyta</taxon>
        <taxon>Spermatophyta</taxon>
        <taxon>Magnoliopsida</taxon>
        <taxon>eudicotyledons</taxon>
        <taxon>Gunneridae</taxon>
        <taxon>Pentapetalae</taxon>
        <taxon>asterids</taxon>
        <taxon>campanulids</taxon>
        <taxon>Asterales</taxon>
        <taxon>Asteraceae</taxon>
        <taxon>Cichorioideae</taxon>
        <taxon>Cichorieae</taxon>
        <taxon>Lactucinae</taxon>
        <taxon>Lactuca</taxon>
    </lineage>
</organism>
<dbReference type="EMBL" id="OX465086">
    <property type="protein sequence ID" value="CAI9260916.1"/>
    <property type="molecule type" value="Genomic_DNA"/>
</dbReference>
<protein>
    <submittedName>
        <fullName evidence="1">Uncharacterized protein</fullName>
    </submittedName>
</protein>
<gene>
    <name evidence="1" type="ORF">LSALG_LOCUS1732</name>
</gene>
<accession>A0AA35UUP0</accession>
<dbReference type="AlphaFoldDB" id="A0AA35UUP0"/>
<proteinExistence type="predicted"/>
<sequence>MLPKNGMTRKVEVEFDPQKQIVVVNIPDADTTTDQLIPETSDQSENDDFEGFLDLCFRPQYVVPTILLNLNPRNRKASFSGGAHDTEVGSPYAASAAAGDSLIPPPKKQSKLIFDLNELAETWRLPIKGVREIMLEYNVAI</sequence>
<reference evidence="1" key="1">
    <citation type="submission" date="2023-04" db="EMBL/GenBank/DDBJ databases">
        <authorList>
            <person name="Vijverberg K."/>
            <person name="Xiong W."/>
            <person name="Schranz E."/>
        </authorList>
    </citation>
    <scope>NUCLEOTIDE SEQUENCE</scope>
</reference>
<evidence type="ECO:0000313" key="1">
    <source>
        <dbReference type="EMBL" id="CAI9260916.1"/>
    </source>
</evidence>
<name>A0AA35UUP0_LACSI</name>
<dbReference type="Proteomes" id="UP001177003">
    <property type="component" value="Chromosome 0"/>
</dbReference>